<dbReference type="eggNOG" id="KOG0471">
    <property type="taxonomic scope" value="Eukaryota"/>
</dbReference>
<dbReference type="FunCoup" id="A2EZV2">
    <property type="interactions" value="150"/>
</dbReference>
<dbReference type="KEGG" id="tva:4759644"/>
<dbReference type="AlphaFoldDB" id="A2EZV2"/>
<dbReference type="STRING" id="5722.A2EZV2"/>
<dbReference type="OrthoDB" id="1740265at2759"/>
<reference evidence="2" key="2">
    <citation type="journal article" date="2007" name="Science">
        <title>Draft genome sequence of the sexually transmitted pathogen Trichomonas vaginalis.</title>
        <authorList>
            <person name="Carlton J.M."/>
            <person name="Hirt R.P."/>
            <person name="Silva J.C."/>
            <person name="Delcher A.L."/>
            <person name="Schatz M."/>
            <person name="Zhao Q."/>
            <person name="Wortman J.R."/>
            <person name="Bidwell S.L."/>
            <person name="Alsmark U.C.M."/>
            <person name="Besteiro S."/>
            <person name="Sicheritz-Ponten T."/>
            <person name="Noel C.J."/>
            <person name="Dacks J.B."/>
            <person name="Foster P.G."/>
            <person name="Simillion C."/>
            <person name="Van de Peer Y."/>
            <person name="Miranda-Saavedra D."/>
            <person name="Barton G.J."/>
            <person name="Westrop G.D."/>
            <person name="Mueller S."/>
            <person name="Dessi D."/>
            <person name="Fiori P.L."/>
            <person name="Ren Q."/>
            <person name="Paulsen I."/>
            <person name="Zhang H."/>
            <person name="Bastida-Corcuera F.D."/>
            <person name="Simoes-Barbosa A."/>
            <person name="Brown M.T."/>
            <person name="Hayes R.D."/>
            <person name="Mukherjee M."/>
            <person name="Okumura C.Y."/>
            <person name="Schneider R."/>
            <person name="Smith A.J."/>
            <person name="Vanacova S."/>
            <person name="Villalvazo M."/>
            <person name="Haas B.J."/>
            <person name="Pertea M."/>
            <person name="Feldblyum T.V."/>
            <person name="Utterback T.R."/>
            <person name="Shu C.L."/>
            <person name="Osoegawa K."/>
            <person name="de Jong P.J."/>
            <person name="Hrdy I."/>
            <person name="Horvathova L."/>
            <person name="Zubacova Z."/>
            <person name="Dolezal P."/>
            <person name="Malik S.B."/>
            <person name="Logsdon J.M. Jr."/>
            <person name="Henze K."/>
            <person name="Gupta A."/>
            <person name="Wang C.C."/>
            <person name="Dunne R.L."/>
            <person name="Upcroft J.A."/>
            <person name="Upcroft P."/>
            <person name="White O."/>
            <person name="Salzberg S.L."/>
            <person name="Tang P."/>
            <person name="Chiu C.-H."/>
            <person name="Lee Y.-S."/>
            <person name="Embley T.M."/>
            <person name="Coombs G.H."/>
            <person name="Mottram J.C."/>
            <person name="Tachezy J."/>
            <person name="Fraser-Liggett C.M."/>
            <person name="Johnson P.J."/>
        </authorList>
    </citation>
    <scope>NUCLEOTIDE SEQUENCE [LARGE SCALE GENOMIC DNA]</scope>
    <source>
        <strain evidence="2">G3</strain>
    </source>
</reference>
<dbReference type="InterPro" id="IPR017853">
    <property type="entry name" value="GH"/>
</dbReference>
<accession>A2EZV2</accession>
<evidence type="ECO:0000313" key="3">
    <source>
        <dbReference type="Proteomes" id="UP000001542"/>
    </source>
</evidence>
<keyword evidence="3" id="KW-1185">Reference proteome</keyword>
<reference evidence="2" key="1">
    <citation type="submission" date="2006-10" db="EMBL/GenBank/DDBJ databases">
        <authorList>
            <person name="Amadeo P."/>
            <person name="Zhao Q."/>
            <person name="Wortman J."/>
            <person name="Fraser-Liggett C."/>
            <person name="Carlton J."/>
        </authorList>
    </citation>
    <scope>NUCLEOTIDE SEQUENCE</scope>
    <source>
        <strain evidence="2">G3</strain>
    </source>
</reference>
<dbReference type="SMART" id="SM00642">
    <property type="entry name" value="Aamy"/>
    <property type="match status" value="1"/>
</dbReference>
<dbReference type="GO" id="GO:0009313">
    <property type="term" value="P:oligosaccharide catabolic process"/>
    <property type="evidence" value="ECO:0000318"/>
    <property type="project" value="GO_Central"/>
</dbReference>
<name>A2EZV2_TRIV3</name>
<dbReference type="GO" id="GO:0004556">
    <property type="term" value="F:alpha-amylase activity"/>
    <property type="evidence" value="ECO:0000318"/>
    <property type="project" value="GO_Central"/>
</dbReference>
<dbReference type="PANTHER" id="PTHR10357:SF228">
    <property type="entry name" value="PUTATIVE-RELATED"/>
    <property type="match status" value="1"/>
</dbReference>
<dbReference type="SMR" id="A2EZV2"/>
<feature type="domain" description="Glycosyl hydrolase family 13 catalytic" evidence="1">
    <location>
        <begin position="1"/>
        <end position="345"/>
    </location>
</feature>
<dbReference type="Gene3D" id="3.20.20.80">
    <property type="entry name" value="Glycosidases"/>
    <property type="match status" value="1"/>
</dbReference>
<dbReference type="Pfam" id="PF00128">
    <property type="entry name" value="Alpha-amylase"/>
    <property type="match status" value="2"/>
</dbReference>
<proteinExistence type="predicted"/>
<dbReference type="InParanoid" id="A2EZV2"/>
<dbReference type="VEuPathDB" id="TrichDB:TVAGG3_0197310"/>
<dbReference type="InterPro" id="IPR006047">
    <property type="entry name" value="GH13_cat_dom"/>
</dbReference>
<evidence type="ECO:0000259" key="1">
    <source>
        <dbReference type="SMART" id="SM00642"/>
    </source>
</evidence>
<organism evidence="2 3">
    <name type="scientific">Trichomonas vaginalis (strain ATCC PRA-98 / G3)</name>
    <dbReference type="NCBI Taxonomy" id="412133"/>
    <lineage>
        <taxon>Eukaryota</taxon>
        <taxon>Metamonada</taxon>
        <taxon>Parabasalia</taxon>
        <taxon>Trichomonadida</taxon>
        <taxon>Trichomonadidae</taxon>
        <taxon>Trichomonas</taxon>
    </lineage>
</organism>
<protein>
    <submittedName>
        <fullName evidence="2">Alpha amylase, catalytic domain containing protein</fullName>
    </submittedName>
</protein>
<sequence>MVSSFQASTWFWGGYGTGYGPSHHRGDLDGITNALDYIKSLNVNAIWITPIFDSNYAYKGKQLQSTGYFCNDYFHVDKHFGGDAAFKRLVDACHEKGIYVILDVAFGHNGKVKNPSPSGLKPTDELAKFPESLDYCLEVIQYWTENYNVDGWRLDQCYQLNQDGHNYMHEIKQFFERLCTKRKAEGHEWGTLGYIVGEHWGKADDIREITYKGDGLRSAFDFPARFDLLSAIAQTEDGTKGGMEQLITMFKPLNERGYLEDSIPNMFVGNHDLWRLGNLIREGRNQDQFTDAYWNIHKLAFCLLCAYTGPITLYYGEEIGDITNEWYHQEHHFCGDHVASDNCSRTNGQIKNFNYRQKDLHDFVQMLMQLRRDNPALYRGTDSITIQGNIMINYKYDEETQNKIIVMCNIGDDWETASYKCDHYKLKNLFDPQYKFVQEEDETFKIPVENMTAVYFQIVE</sequence>
<gene>
    <name evidence="2" type="ORF">TVAG_273260</name>
</gene>
<dbReference type="SUPFAM" id="SSF51445">
    <property type="entry name" value="(Trans)glycosidases"/>
    <property type="match status" value="1"/>
</dbReference>
<dbReference type="Proteomes" id="UP000001542">
    <property type="component" value="Unassembled WGS sequence"/>
</dbReference>
<evidence type="ECO:0000313" key="2">
    <source>
        <dbReference type="EMBL" id="EAY01815.1"/>
    </source>
</evidence>
<dbReference type="VEuPathDB" id="TrichDB:TVAG_273260"/>
<dbReference type="EMBL" id="DS113556">
    <property type="protein sequence ID" value="EAY01815.1"/>
    <property type="molecule type" value="Genomic_DNA"/>
</dbReference>
<dbReference type="RefSeq" id="XP_001314362.1">
    <property type="nucleotide sequence ID" value="XM_001314343.1"/>
</dbReference>
<dbReference type="PANTHER" id="PTHR10357">
    <property type="entry name" value="ALPHA-AMYLASE FAMILY MEMBER"/>
    <property type="match status" value="1"/>
</dbReference>